<accession>A0A2G9TSF0</accession>
<organism evidence="2 3">
    <name type="scientific">Teladorsagia circumcincta</name>
    <name type="common">Brown stomach worm</name>
    <name type="synonym">Ostertagia circumcincta</name>
    <dbReference type="NCBI Taxonomy" id="45464"/>
    <lineage>
        <taxon>Eukaryota</taxon>
        <taxon>Metazoa</taxon>
        <taxon>Ecdysozoa</taxon>
        <taxon>Nematoda</taxon>
        <taxon>Chromadorea</taxon>
        <taxon>Rhabditida</taxon>
        <taxon>Rhabditina</taxon>
        <taxon>Rhabditomorpha</taxon>
        <taxon>Strongyloidea</taxon>
        <taxon>Trichostrongylidae</taxon>
        <taxon>Teladorsagia</taxon>
    </lineage>
</organism>
<gene>
    <name evidence="2" type="ORF">TELCIR_17560</name>
</gene>
<keyword evidence="3" id="KW-1185">Reference proteome</keyword>
<sequence>MGRGELEEICDRYLSRREEQQKVTDAVERCLRKGYDYDKMKFEENKDDSKRRKKDRSERDRSRERSRTKDKDREKESDRERRRREEVNKKDIEKEKEKEKLKNLAKELYQKKLEEEEAKRNVVVTEETLRAKELMYKAQQEIEERKRQLGLAAPTPSLIGATPIPSVPAKNVALRPQEAQMFIQASMNKKSRVDELKARDLLEKHNVAHYWDVAYSTTVLLEGQDSAPV</sequence>
<protein>
    <submittedName>
        <fullName evidence="2">Uncharacterized protein</fullName>
    </submittedName>
</protein>
<name>A0A2G9TSF0_TELCI</name>
<evidence type="ECO:0000313" key="3">
    <source>
        <dbReference type="Proteomes" id="UP000230423"/>
    </source>
</evidence>
<evidence type="ECO:0000256" key="1">
    <source>
        <dbReference type="SAM" id="MobiDB-lite"/>
    </source>
</evidence>
<feature type="region of interest" description="Disordered" evidence="1">
    <location>
        <begin position="41"/>
        <end position="101"/>
    </location>
</feature>
<dbReference type="EMBL" id="KZ354512">
    <property type="protein sequence ID" value="PIO60933.1"/>
    <property type="molecule type" value="Genomic_DNA"/>
</dbReference>
<reference evidence="2 3" key="1">
    <citation type="submission" date="2015-09" db="EMBL/GenBank/DDBJ databases">
        <title>Draft genome of the parasitic nematode Teladorsagia circumcincta isolate WARC Sus (inbred).</title>
        <authorList>
            <person name="Mitreva M."/>
        </authorList>
    </citation>
    <scope>NUCLEOTIDE SEQUENCE [LARGE SCALE GENOMIC DNA]</scope>
    <source>
        <strain evidence="2 3">S</strain>
    </source>
</reference>
<evidence type="ECO:0000313" key="2">
    <source>
        <dbReference type="EMBL" id="PIO60933.1"/>
    </source>
</evidence>
<dbReference type="Proteomes" id="UP000230423">
    <property type="component" value="Unassembled WGS sequence"/>
</dbReference>
<proteinExistence type="predicted"/>
<dbReference type="OrthoDB" id="5856362at2759"/>
<dbReference type="AlphaFoldDB" id="A0A2G9TSF0"/>